<dbReference type="InterPro" id="IPR005162">
    <property type="entry name" value="Retrotrans_gag_dom"/>
</dbReference>
<organism evidence="2 3">
    <name type="scientific">Cuscuta campestris</name>
    <dbReference type="NCBI Taxonomy" id="132261"/>
    <lineage>
        <taxon>Eukaryota</taxon>
        <taxon>Viridiplantae</taxon>
        <taxon>Streptophyta</taxon>
        <taxon>Embryophyta</taxon>
        <taxon>Tracheophyta</taxon>
        <taxon>Spermatophyta</taxon>
        <taxon>Magnoliopsida</taxon>
        <taxon>eudicotyledons</taxon>
        <taxon>Gunneridae</taxon>
        <taxon>Pentapetalae</taxon>
        <taxon>asterids</taxon>
        <taxon>lamiids</taxon>
        <taxon>Solanales</taxon>
        <taxon>Convolvulaceae</taxon>
        <taxon>Cuscuteae</taxon>
        <taxon>Cuscuta</taxon>
        <taxon>Cuscuta subgen. Grammica</taxon>
        <taxon>Cuscuta sect. Cleistogrammica</taxon>
    </lineage>
</organism>
<evidence type="ECO:0000259" key="1">
    <source>
        <dbReference type="Pfam" id="PF03732"/>
    </source>
</evidence>
<sequence length="208" mass="24070">MAPPQYTVEKLKRNGAEEFLADEIKNPGKVEYWLKRIERDPTTPERITWDFFEHVFEEEYVPDRYREAKRKQFTELRQNGRPLIEYRQDYDHLAEYATDLVNNTTRRCEKFAEGLDHDLGLAMVTVDYTTFNAVYAKVERAEERIAAKKVLEKNVASRTSSDSISPPTSCVSDAFSRVQGLRDGACYLAFPCNIAEGSELEDIKSDEH</sequence>
<evidence type="ECO:0000313" key="3">
    <source>
        <dbReference type="Proteomes" id="UP000595140"/>
    </source>
</evidence>
<proteinExistence type="predicted"/>
<dbReference type="AlphaFoldDB" id="A0A484MM51"/>
<reference evidence="2 3" key="1">
    <citation type="submission" date="2018-04" db="EMBL/GenBank/DDBJ databases">
        <authorList>
            <person name="Vogel A."/>
        </authorList>
    </citation>
    <scope>NUCLEOTIDE SEQUENCE [LARGE SCALE GENOMIC DNA]</scope>
</reference>
<dbReference type="Pfam" id="PF03732">
    <property type="entry name" value="Retrotrans_gag"/>
    <property type="match status" value="1"/>
</dbReference>
<keyword evidence="3" id="KW-1185">Reference proteome</keyword>
<name>A0A484MM51_9ASTE</name>
<dbReference type="Proteomes" id="UP000595140">
    <property type="component" value="Unassembled WGS sequence"/>
</dbReference>
<dbReference type="EMBL" id="OOIL02003935">
    <property type="protein sequence ID" value="VFQ90043.1"/>
    <property type="molecule type" value="Genomic_DNA"/>
</dbReference>
<feature type="domain" description="Retrotransposon gag" evidence="1">
    <location>
        <begin position="31"/>
        <end position="116"/>
    </location>
</feature>
<gene>
    <name evidence="2" type="ORF">CCAM_LOCUS31819</name>
</gene>
<accession>A0A484MM51</accession>
<dbReference type="OrthoDB" id="1305854at2759"/>
<protein>
    <recommendedName>
        <fullName evidence="1">Retrotransposon gag domain-containing protein</fullName>
    </recommendedName>
</protein>
<evidence type="ECO:0000313" key="2">
    <source>
        <dbReference type="EMBL" id="VFQ90043.1"/>
    </source>
</evidence>